<feature type="transmembrane region" description="Helical" evidence="1">
    <location>
        <begin position="16"/>
        <end position="36"/>
    </location>
</feature>
<accession>A0A382ZQ47</accession>
<dbReference type="EMBL" id="UINC01185736">
    <property type="protein sequence ID" value="SVD97591.1"/>
    <property type="molecule type" value="Genomic_DNA"/>
</dbReference>
<keyword evidence="1" id="KW-0812">Transmembrane</keyword>
<keyword evidence="1" id="KW-1133">Transmembrane helix</keyword>
<organism evidence="2">
    <name type="scientific">marine metagenome</name>
    <dbReference type="NCBI Taxonomy" id="408172"/>
    <lineage>
        <taxon>unclassified sequences</taxon>
        <taxon>metagenomes</taxon>
        <taxon>ecological metagenomes</taxon>
    </lineage>
</organism>
<feature type="non-terminal residue" evidence="2">
    <location>
        <position position="132"/>
    </location>
</feature>
<gene>
    <name evidence="2" type="ORF">METZ01_LOCUS450445</name>
</gene>
<reference evidence="2" key="1">
    <citation type="submission" date="2018-05" db="EMBL/GenBank/DDBJ databases">
        <authorList>
            <person name="Lanie J.A."/>
            <person name="Ng W.-L."/>
            <person name="Kazmierczak K.M."/>
            <person name="Andrzejewski T.M."/>
            <person name="Davidsen T.M."/>
            <person name="Wayne K.J."/>
            <person name="Tettelin H."/>
            <person name="Glass J.I."/>
            <person name="Rusch D."/>
            <person name="Podicherti R."/>
            <person name="Tsui H.-C.T."/>
            <person name="Winkler M.E."/>
        </authorList>
    </citation>
    <scope>NUCLEOTIDE SEQUENCE</scope>
</reference>
<feature type="transmembrane region" description="Helical" evidence="1">
    <location>
        <begin position="113"/>
        <end position="131"/>
    </location>
</feature>
<feature type="transmembrane region" description="Helical" evidence="1">
    <location>
        <begin position="57"/>
        <end position="76"/>
    </location>
</feature>
<evidence type="ECO:0000313" key="2">
    <source>
        <dbReference type="EMBL" id="SVD97591.1"/>
    </source>
</evidence>
<proteinExistence type="predicted"/>
<feature type="transmembrane region" description="Helical" evidence="1">
    <location>
        <begin position="88"/>
        <end position="106"/>
    </location>
</feature>
<sequence length="132" mass="15523">MSYFNKKIDFIITNLIDYYGIILFTILFVPILIYFFNKICFKFNIIDIPNKRKDHSLEMPVSGGLVLISILSLNLIYFKIIDYQESNFFEDIFIISLLFFVIGFIDDTKTLNTNLKVGIIIILIFFTTLYSE</sequence>
<dbReference type="AlphaFoldDB" id="A0A382ZQ47"/>
<protein>
    <recommendedName>
        <fullName evidence="3">Undecaprenyl/decaprenyl-phosphate alpha-N-acetylglucosaminyl 1-phosphate transferase</fullName>
    </recommendedName>
</protein>
<name>A0A382ZQ47_9ZZZZ</name>
<evidence type="ECO:0000256" key="1">
    <source>
        <dbReference type="SAM" id="Phobius"/>
    </source>
</evidence>
<evidence type="ECO:0008006" key="3">
    <source>
        <dbReference type="Google" id="ProtNLM"/>
    </source>
</evidence>
<keyword evidence="1" id="KW-0472">Membrane</keyword>